<name>A0ACC6AKB1_NITWI</name>
<reference evidence="1" key="1">
    <citation type="submission" date="2022-03" db="EMBL/GenBank/DDBJ databases">
        <title>Interactions between chemoautotrophic and heterotrophic bacteria.</title>
        <authorList>
            <person name="Santoro A."/>
        </authorList>
    </citation>
    <scope>NUCLEOTIDE SEQUENCE</scope>
    <source>
        <strain evidence="1">Nb-106</strain>
    </source>
</reference>
<dbReference type="Proteomes" id="UP001205486">
    <property type="component" value="Unassembled WGS sequence"/>
</dbReference>
<dbReference type="EMBL" id="JALJZS010000002">
    <property type="protein sequence ID" value="MCP2000101.1"/>
    <property type="molecule type" value="Genomic_DNA"/>
</dbReference>
<keyword evidence="2" id="KW-1185">Reference proteome</keyword>
<comment type="caution">
    <text evidence="1">The sequence shown here is derived from an EMBL/GenBank/DDBJ whole genome shotgun (WGS) entry which is preliminary data.</text>
</comment>
<evidence type="ECO:0000313" key="1">
    <source>
        <dbReference type="EMBL" id="MCP2000101.1"/>
    </source>
</evidence>
<protein>
    <submittedName>
        <fullName evidence="1">Esterase/lipase superfamily enzyme</fullName>
    </submittedName>
</protein>
<proteinExistence type="predicted"/>
<gene>
    <name evidence="1" type="ORF">J2S34_002549</name>
</gene>
<sequence length="345" mass="36592">MPHHIHKPPLACRRAVLRSLAGAACTLTLGASVGGCTSAALSSGGATFDAAELTANPTLLVATTRKPVNGARAKPWYGSERAARLNIARARLTPPGEGRFSLSAVGLGDWRLDAIEPTSQIGDLYAEPGGTRDVLIYVHGFNQTFESAALDAARISEGIRFRGETMVFSWPSKASLLDYGYDRESAMWSRDALDQVVTGLMASPITGRIHIVAHSVGTMLTMEALRQICARQPAAGDRIGAVIFASPDIDLDVFTSSVERVGPLARKITVVTATNDRALALSGFLAGGVKRVGAAEKARLEQLGLRVIDASAQGWGIINHDLFLSNAKVRQVIRRSIDGQPIDGA</sequence>
<organism evidence="1 2">
    <name type="scientific">Nitrobacter winogradskyi</name>
    <name type="common">Nitrobacter agilis</name>
    <dbReference type="NCBI Taxonomy" id="913"/>
    <lineage>
        <taxon>Bacteria</taxon>
        <taxon>Pseudomonadati</taxon>
        <taxon>Pseudomonadota</taxon>
        <taxon>Alphaproteobacteria</taxon>
        <taxon>Hyphomicrobiales</taxon>
        <taxon>Nitrobacteraceae</taxon>
        <taxon>Nitrobacter</taxon>
    </lineage>
</organism>
<accession>A0ACC6AKB1</accession>
<evidence type="ECO:0000313" key="2">
    <source>
        <dbReference type="Proteomes" id="UP001205486"/>
    </source>
</evidence>